<feature type="domain" description="Exonuclease" evidence="4">
    <location>
        <begin position="17"/>
        <end position="186"/>
    </location>
</feature>
<dbReference type="PANTHER" id="PTHR30231:SF4">
    <property type="entry name" value="PROTEIN NEN2"/>
    <property type="match status" value="1"/>
</dbReference>
<dbReference type="SUPFAM" id="SSF52113">
    <property type="entry name" value="BRCT domain"/>
    <property type="match status" value="1"/>
</dbReference>
<evidence type="ECO:0000256" key="3">
    <source>
        <dbReference type="ARBA" id="ARBA00022839"/>
    </source>
</evidence>
<evidence type="ECO:0000313" key="6">
    <source>
        <dbReference type="Proteomes" id="UP000078103"/>
    </source>
</evidence>
<dbReference type="InterPro" id="IPR036397">
    <property type="entry name" value="RNaseH_sf"/>
</dbReference>
<dbReference type="SMART" id="SM00479">
    <property type="entry name" value="EXOIII"/>
    <property type="match status" value="1"/>
</dbReference>
<keyword evidence="3" id="KW-0269">Exonuclease</keyword>
<dbReference type="AlphaFoldDB" id="A0A1A9RKE1"/>
<comment type="caution">
    <text evidence="5">The sequence shown here is derived from an EMBL/GenBank/DDBJ whole genome shotgun (WGS) entry which is preliminary data.</text>
</comment>
<dbReference type="PANTHER" id="PTHR30231">
    <property type="entry name" value="DNA POLYMERASE III SUBUNIT EPSILON"/>
    <property type="match status" value="1"/>
</dbReference>
<accession>A0A1A9RKE1</accession>
<dbReference type="Gene3D" id="3.40.50.10190">
    <property type="entry name" value="BRCT domain"/>
    <property type="match status" value="1"/>
</dbReference>
<reference evidence="6" key="1">
    <citation type="submission" date="2016-05" db="EMBL/GenBank/DDBJ databases">
        <title>Draft genome of Corynebacterium afermentans subsp. afermentans LCDC 88199T.</title>
        <authorList>
            <person name="Bernier A.-M."/>
            <person name="Bernard K."/>
        </authorList>
    </citation>
    <scope>NUCLEOTIDE SEQUENCE [LARGE SCALE GENOMIC DNA]</scope>
    <source>
        <strain evidence="6">NML120819</strain>
    </source>
</reference>
<dbReference type="CDD" id="cd17748">
    <property type="entry name" value="BRCT_DNA_ligase_like"/>
    <property type="match status" value="1"/>
</dbReference>
<gene>
    <name evidence="5" type="ORF">A7P89_10645</name>
</gene>
<evidence type="ECO:0000259" key="4">
    <source>
        <dbReference type="SMART" id="SM00479"/>
    </source>
</evidence>
<sequence length="295" mass="32484">MAAQHPLARELAAYAENGVILDTETTGLGSSDEVIEIAVIDTIGSILLNTTVKPSRPYGDDNEAASVHGIRYSELLDAPSWPQVQEQLIDIAAERPILIYNADFDIRLMQQSAILHGIAIAEYRAGCMMKLYSQWYAARHREKPRRHRLIQAASDCGVRVTHAHRALADCLTTLGVFRYMLDNSSHLTVDNDYQARNRRTNTDANPHGHLYGHTVVFTGDLSRPRPEIQQLAADAGCRCTANVSPKTTILVLGATDLSAVKNGISSKERRARELQAAGHPIQILNEAEFMHLLGG</sequence>
<keyword evidence="2" id="KW-0378">Hydrolase</keyword>
<evidence type="ECO:0000256" key="1">
    <source>
        <dbReference type="ARBA" id="ARBA00022722"/>
    </source>
</evidence>
<evidence type="ECO:0000256" key="2">
    <source>
        <dbReference type="ARBA" id="ARBA00022801"/>
    </source>
</evidence>
<dbReference type="SUPFAM" id="SSF53098">
    <property type="entry name" value="Ribonuclease H-like"/>
    <property type="match status" value="1"/>
</dbReference>
<dbReference type="GO" id="GO:0006259">
    <property type="term" value="P:DNA metabolic process"/>
    <property type="evidence" value="ECO:0007669"/>
    <property type="project" value="UniProtKB-ARBA"/>
</dbReference>
<dbReference type="RefSeq" id="WP_064106474.1">
    <property type="nucleotide sequence ID" value="NZ_LXSH01000028.1"/>
</dbReference>
<evidence type="ECO:0000313" key="5">
    <source>
        <dbReference type="EMBL" id="OAM20350.1"/>
    </source>
</evidence>
<proteinExistence type="predicted"/>
<dbReference type="GO" id="GO:0003676">
    <property type="term" value="F:nucleic acid binding"/>
    <property type="evidence" value="ECO:0007669"/>
    <property type="project" value="InterPro"/>
</dbReference>
<dbReference type="InterPro" id="IPR001357">
    <property type="entry name" value="BRCT_dom"/>
</dbReference>
<protein>
    <recommendedName>
        <fullName evidence="4">Exonuclease domain-containing protein</fullName>
    </recommendedName>
</protein>
<dbReference type="InterPro" id="IPR012337">
    <property type="entry name" value="RNaseH-like_sf"/>
</dbReference>
<keyword evidence="1" id="KW-0540">Nuclease</keyword>
<dbReference type="Pfam" id="PF00929">
    <property type="entry name" value="RNase_T"/>
    <property type="match status" value="1"/>
</dbReference>
<name>A0A1A9RKE1_EIKCO</name>
<organism evidence="5 6">
    <name type="scientific">Eikenella corrodens</name>
    <dbReference type="NCBI Taxonomy" id="539"/>
    <lineage>
        <taxon>Bacteria</taxon>
        <taxon>Pseudomonadati</taxon>
        <taxon>Pseudomonadota</taxon>
        <taxon>Betaproteobacteria</taxon>
        <taxon>Neisseriales</taxon>
        <taxon>Neisseriaceae</taxon>
        <taxon>Eikenella</taxon>
    </lineage>
</organism>
<dbReference type="Pfam" id="PF00533">
    <property type="entry name" value="BRCT"/>
    <property type="match status" value="1"/>
</dbReference>
<dbReference type="EMBL" id="LXSH01000028">
    <property type="protein sequence ID" value="OAM20350.1"/>
    <property type="molecule type" value="Genomic_DNA"/>
</dbReference>
<dbReference type="Gene3D" id="3.30.420.10">
    <property type="entry name" value="Ribonuclease H-like superfamily/Ribonuclease H"/>
    <property type="match status" value="1"/>
</dbReference>
<dbReference type="Proteomes" id="UP000078103">
    <property type="component" value="Unassembled WGS sequence"/>
</dbReference>
<dbReference type="InterPro" id="IPR013520">
    <property type="entry name" value="Ribonucl_H"/>
</dbReference>
<dbReference type="GO" id="GO:0008408">
    <property type="term" value="F:3'-5' exonuclease activity"/>
    <property type="evidence" value="ECO:0007669"/>
    <property type="project" value="TreeGrafter"/>
</dbReference>
<dbReference type="CDD" id="cd06127">
    <property type="entry name" value="DEDDh"/>
    <property type="match status" value="1"/>
</dbReference>
<dbReference type="InterPro" id="IPR036420">
    <property type="entry name" value="BRCT_dom_sf"/>
</dbReference>